<keyword evidence="1" id="KW-0812">Transmembrane</keyword>
<comment type="caution">
    <text evidence="2">The sequence shown here is derived from an EMBL/GenBank/DDBJ whole genome shotgun (WGS) entry which is preliminary data.</text>
</comment>
<keyword evidence="3" id="KW-1185">Reference proteome</keyword>
<keyword evidence="1" id="KW-0472">Membrane</keyword>
<dbReference type="AlphaFoldDB" id="A0A5B7E4D6"/>
<evidence type="ECO:0000313" key="2">
    <source>
        <dbReference type="EMBL" id="MPC28279.1"/>
    </source>
</evidence>
<accession>A0A5B7E4D6</accession>
<feature type="transmembrane region" description="Helical" evidence="1">
    <location>
        <begin position="12"/>
        <end position="35"/>
    </location>
</feature>
<reference evidence="2 3" key="1">
    <citation type="submission" date="2019-05" db="EMBL/GenBank/DDBJ databases">
        <title>Another draft genome of Portunus trituberculatus and its Hox gene families provides insights of decapod evolution.</title>
        <authorList>
            <person name="Jeong J.-H."/>
            <person name="Song I."/>
            <person name="Kim S."/>
            <person name="Choi T."/>
            <person name="Kim D."/>
            <person name="Ryu S."/>
            <person name="Kim W."/>
        </authorList>
    </citation>
    <scope>NUCLEOTIDE SEQUENCE [LARGE SCALE GENOMIC DNA]</scope>
    <source>
        <tissue evidence="2">Muscle</tissue>
    </source>
</reference>
<dbReference type="EMBL" id="VSRR010001885">
    <property type="protein sequence ID" value="MPC28279.1"/>
    <property type="molecule type" value="Genomic_DNA"/>
</dbReference>
<protein>
    <submittedName>
        <fullName evidence="2">Uncharacterized protein</fullName>
    </submittedName>
</protein>
<gene>
    <name evidence="2" type="ORF">E2C01_021480</name>
</gene>
<organism evidence="2 3">
    <name type="scientific">Portunus trituberculatus</name>
    <name type="common">Swimming crab</name>
    <name type="synonym">Neptunus trituberculatus</name>
    <dbReference type="NCBI Taxonomy" id="210409"/>
    <lineage>
        <taxon>Eukaryota</taxon>
        <taxon>Metazoa</taxon>
        <taxon>Ecdysozoa</taxon>
        <taxon>Arthropoda</taxon>
        <taxon>Crustacea</taxon>
        <taxon>Multicrustacea</taxon>
        <taxon>Malacostraca</taxon>
        <taxon>Eumalacostraca</taxon>
        <taxon>Eucarida</taxon>
        <taxon>Decapoda</taxon>
        <taxon>Pleocyemata</taxon>
        <taxon>Brachyura</taxon>
        <taxon>Eubrachyura</taxon>
        <taxon>Portunoidea</taxon>
        <taxon>Portunidae</taxon>
        <taxon>Portuninae</taxon>
        <taxon>Portunus</taxon>
    </lineage>
</organism>
<evidence type="ECO:0000256" key="1">
    <source>
        <dbReference type="SAM" id="Phobius"/>
    </source>
</evidence>
<sequence length="208" mass="22363">MSGALQTGVAATGATAGVAVIVVIAPVLMFITAVVEDTFTAPCSLLTPRPSTGWCGCSRKLLSHPGPVVVLTAWVSAAWSRWGRVAGEEAPDPAEEWGWHGLIHWCQRERAFSHGARKEPDLAASLYSCHRNHWHWWRCCIHCQFAACQPRGRCDSRGTPEDLAGTVLGCVGGELDSSPHDSLLLGVVGRSELLLYPLWGGNNCLALP</sequence>
<name>A0A5B7E4D6_PORTR</name>
<dbReference type="Proteomes" id="UP000324222">
    <property type="component" value="Unassembled WGS sequence"/>
</dbReference>
<keyword evidence="1" id="KW-1133">Transmembrane helix</keyword>
<proteinExistence type="predicted"/>
<evidence type="ECO:0000313" key="3">
    <source>
        <dbReference type="Proteomes" id="UP000324222"/>
    </source>
</evidence>